<organism evidence="2 3">
    <name type="scientific">Longimycelium tulufanense</name>
    <dbReference type="NCBI Taxonomy" id="907463"/>
    <lineage>
        <taxon>Bacteria</taxon>
        <taxon>Bacillati</taxon>
        <taxon>Actinomycetota</taxon>
        <taxon>Actinomycetes</taxon>
        <taxon>Pseudonocardiales</taxon>
        <taxon>Pseudonocardiaceae</taxon>
        <taxon>Longimycelium</taxon>
    </lineage>
</organism>
<comment type="caution">
    <text evidence="2">The sequence shown here is derived from an EMBL/GenBank/DDBJ whole genome shotgun (WGS) entry which is preliminary data.</text>
</comment>
<dbReference type="Proteomes" id="UP000637578">
    <property type="component" value="Unassembled WGS sequence"/>
</dbReference>
<feature type="region of interest" description="Disordered" evidence="1">
    <location>
        <begin position="37"/>
        <end position="56"/>
    </location>
</feature>
<evidence type="ECO:0000313" key="3">
    <source>
        <dbReference type="Proteomes" id="UP000637578"/>
    </source>
</evidence>
<accession>A0A8J3CG70</accession>
<dbReference type="AlphaFoldDB" id="A0A8J3CG70"/>
<sequence length="81" mass="8314">MLVQCQSNHAGSQGTRTVGVRGGSAPATNTTGDAVRAFRGHTSPEPVGLTLHNPNTLTVEGPEIRIKPVGTRRVVAGGGTR</sequence>
<evidence type="ECO:0000256" key="1">
    <source>
        <dbReference type="SAM" id="MobiDB-lite"/>
    </source>
</evidence>
<dbReference type="EMBL" id="BMMK01000016">
    <property type="protein sequence ID" value="GGM60941.1"/>
    <property type="molecule type" value="Genomic_DNA"/>
</dbReference>
<name>A0A8J3CG70_9PSEU</name>
<protein>
    <submittedName>
        <fullName evidence="2">Uncharacterized protein</fullName>
    </submittedName>
</protein>
<gene>
    <name evidence="2" type="ORF">GCM10012275_34980</name>
</gene>
<reference evidence="2" key="1">
    <citation type="journal article" date="2014" name="Int. J. Syst. Evol. Microbiol.">
        <title>Complete genome sequence of Corynebacterium casei LMG S-19264T (=DSM 44701T), isolated from a smear-ripened cheese.</title>
        <authorList>
            <consortium name="US DOE Joint Genome Institute (JGI-PGF)"/>
            <person name="Walter F."/>
            <person name="Albersmeier A."/>
            <person name="Kalinowski J."/>
            <person name="Ruckert C."/>
        </authorList>
    </citation>
    <scope>NUCLEOTIDE SEQUENCE</scope>
    <source>
        <strain evidence="2">CGMCC 4.5737</strain>
    </source>
</reference>
<evidence type="ECO:0000313" key="2">
    <source>
        <dbReference type="EMBL" id="GGM60941.1"/>
    </source>
</evidence>
<feature type="region of interest" description="Disordered" evidence="1">
    <location>
        <begin position="1"/>
        <end position="32"/>
    </location>
</feature>
<feature type="compositionally biased region" description="Polar residues" evidence="1">
    <location>
        <begin position="1"/>
        <end position="16"/>
    </location>
</feature>
<proteinExistence type="predicted"/>
<reference evidence="2" key="2">
    <citation type="submission" date="2020-09" db="EMBL/GenBank/DDBJ databases">
        <authorList>
            <person name="Sun Q."/>
            <person name="Zhou Y."/>
        </authorList>
    </citation>
    <scope>NUCLEOTIDE SEQUENCE</scope>
    <source>
        <strain evidence="2">CGMCC 4.5737</strain>
    </source>
</reference>
<keyword evidence="3" id="KW-1185">Reference proteome</keyword>